<feature type="transmembrane region" description="Helical" evidence="1">
    <location>
        <begin position="44"/>
        <end position="67"/>
    </location>
</feature>
<evidence type="ECO:0000313" key="2">
    <source>
        <dbReference type="EMBL" id="GGO61128.1"/>
    </source>
</evidence>
<sequence length="156" mass="16391">MTTWATRGAQALLILGALGCLGLQTALALSEIGRTPREGLGIAVAILGVLFVVCVEIAIVCLWRLLTFVRTDVIFSTRAFRFVDVIVACCVAAGALVLTVAALLAPLPDSDGPAPGVILLIGVFGAGVWGIGLLVVVMRGLLRRAIEWRDELEVVI</sequence>
<dbReference type="Proteomes" id="UP000638043">
    <property type="component" value="Unassembled WGS sequence"/>
</dbReference>
<dbReference type="Pfam" id="PF11188">
    <property type="entry name" value="DUF2975"/>
    <property type="match status" value="1"/>
</dbReference>
<keyword evidence="1" id="KW-0472">Membrane</keyword>
<protein>
    <recommendedName>
        <fullName evidence="4">DUF2975 domain-containing protein</fullName>
    </recommendedName>
</protein>
<evidence type="ECO:0000313" key="3">
    <source>
        <dbReference type="Proteomes" id="UP000638043"/>
    </source>
</evidence>
<dbReference type="PROSITE" id="PS51257">
    <property type="entry name" value="PROKAR_LIPOPROTEIN"/>
    <property type="match status" value="1"/>
</dbReference>
<dbReference type="RefSeq" id="WP_188700125.1">
    <property type="nucleotide sequence ID" value="NZ_BMMQ01000002.1"/>
</dbReference>
<evidence type="ECO:0008006" key="4">
    <source>
        <dbReference type="Google" id="ProtNLM"/>
    </source>
</evidence>
<dbReference type="InterPro" id="IPR021354">
    <property type="entry name" value="DUF2975"/>
</dbReference>
<proteinExistence type="predicted"/>
<accession>A0ABQ2MZ28</accession>
<dbReference type="EMBL" id="BMMQ01000002">
    <property type="protein sequence ID" value="GGO61128.1"/>
    <property type="molecule type" value="Genomic_DNA"/>
</dbReference>
<evidence type="ECO:0000256" key="1">
    <source>
        <dbReference type="SAM" id="Phobius"/>
    </source>
</evidence>
<feature type="transmembrane region" description="Helical" evidence="1">
    <location>
        <begin position="117"/>
        <end position="142"/>
    </location>
</feature>
<keyword evidence="1" id="KW-0812">Transmembrane</keyword>
<organism evidence="2 3">
    <name type="scientific">Microbacterium nanhaiense</name>
    <dbReference type="NCBI Taxonomy" id="1301026"/>
    <lineage>
        <taxon>Bacteria</taxon>
        <taxon>Bacillati</taxon>
        <taxon>Actinomycetota</taxon>
        <taxon>Actinomycetes</taxon>
        <taxon>Micrococcales</taxon>
        <taxon>Microbacteriaceae</taxon>
        <taxon>Microbacterium</taxon>
    </lineage>
</organism>
<feature type="transmembrane region" description="Helical" evidence="1">
    <location>
        <begin position="79"/>
        <end position="105"/>
    </location>
</feature>
<keyword evidence="3" id="KW-1185">Reference proteome</keyword>
<comment type="caution">
    <text evidence="2">The sequence shown here is derived from an EMBL/GenBank/DDBJ whole genome shotgun (WGS) entry which is preliminary data.</text>
</comment>
<reference evidence="3" key="1">
    <citation type="journal article" date="2019" name="Int. J. Syst. Evol. Microbiol.">
        <title>The Global Catalogue of Microorganisms (GCM) 10K type strain sequencing project: providing services to taxonomists for standard genome sequencing and annotation.</title>
        <authorList>
            <consortium name="The Broad Institute Genomics Platform"/>
            <consortium name="The Broad Institute Genome Sequencing Center for Infectious Disease"/>
            <person name="Wu L."/>
            <person name="Ma J."/>
        </authorList>
    </citation>
    <scope>NUCLEOTIDE SEQUENCE [LARGE SCALE GENOMIC DNA]</scope>
    <source>
        <strain evidence="3">CGMCC 4.7181</strain>
    </source>
</reference>
<keyword evidence="1" id="KW-1133">Transmembrane helix</keyword>
<name>A0ABQ2MZ28_9MICO</name>
<gene>
    <name evidence="2" type="ORF">GCM10010910_08200</name>
</gene>